<keyword evidence="3" id="KW-0645">Protease</keyword>
<keyword evidence="2" id="KW-1003">Cell membrane</keyword>
<evidence type="ECO:0000256" key="2">
    <source>
        <dbReference type="ARBA" id="ARBA00022475"/>
    </source>
</evidence>
<dbReference type="EMBL" id="SDHZ01000002">
    <property type="protein sequence ID" value="RXK83701.1"/>
    <property type="molecule type" value="Genomic_DNA"/>
</dbReference>
<dbReference type="GO" id="GO:0006508">
    <property type="term" value="P:proteolysis"/>
    <property type="evidence" value="ECO:0007669"/>
    <property type="project" value="UniProtKB-KW"/>
</dbReference>
<keyword evidence="7" id="KW-0862">Zinc</keyword>
<dbReference type="InterPro" id="IPR050083">
    <property type="entry name" value="HtpX_protease"/>
</dbReference>
<keyword evidence="11" id="KW-0175">Coiled coil</keyword>
<evidence type="ECO:0000256" key="7">
    <source>
        <dbReference type="ARBA" id="ARBA00022833"/>
    </source>
</evidence>
<keyword evidence="5" id="KW-0479">Metal-binding</keyword>
<reference evidence="14 15" key="1">
    <citation type="submission" date="2019-01" db="EMBL/GenBank/DDBJ databases">
        <title>Filimonas sp. strain TTM-71.</title>
        <authorList>
            <person name="Chen W.-M."/>
        </authorList>
    </citation>
    <scope>NUCLEOTIDE SEQUENCE [LARGE SCALE GENOMIC DNA]</scope>
    <source>
        <strain evidence="14 15">TTM-71</strain>
    </source>
</reference>
<dbReference type="OrthoDB" id="9789270at2"/>
<evidence type="ECO:0000256" key="4">
    <source>
        <dbReference type="ARBA" id="ARBA00022692"/>
    </source>
</evidence>
<keyword evidence="9" id="KW-0482">Metalloprotease</keyword>
<accession>A0A4Q1D7H3</accession>
<dbReference type="Gene3D" id="3.30.2010.10">
    <property type="entry name" value="Metalloproteases ('zincins'), catalytic domain"/>
    <property type="match status" value="1"/>
</dbReference>
<keyword evidence="8 12" id="KW-1133">Transmembrane helix</keyword>
<dbReference type="AlphaFoldDB" id="A0A4Q1D7H3"/>
<keyword evidence="10 12" id="KW-0472">Membrane</keyword>
<organism evidence="14 15">
    <name type="scientific">Filimonas effusa</name>
    <dbReference type="NCBI Taxonomy" id="2508721"/>
    <lineage>
        <taxon>Bacteria</taxon>
        <taxon>Pseudomonadati</taxon>
        <taxon>Bacteroidota</taxon>
        <taxon>Chitinophagia</taxon>
        <taxon>Chitinophagales</taxon>
        <taxon>Chitinophagaceae</taxon>
        <taxon>Filimonas</taxon>
    </lineage>
</organism>
<keyword evidence="15" id="KW-1185">Reference proteome</keyword>
<feature type="coiled-coil region" evidence="11">
    <location>
        <begin position="508"/>
        <end position="535"/>
    </location>
</feature>
<keyword evidence="4 12" id="KW-0812">Transmembrane</keyword>
<dbReference type="Proteomes" id="UP000290545">
    <property type="component" value="Unassembled WGS sequence"/>
</dbReference>
<dbReference type="PANTHER" id="PTHR43221:SF2">
    <property type="entry name" value="PROTEASE HTPX HOMOLOG"/>
    <property type="match status" value="1"/>
</dbReference>
<evidence type="ECO:0000256" key="1">
    <source>
        <dbReference type="ARBA" id="ARBA00001947"/>
    </source>
</evidence>
<sequence length="669" mass="75927">MNTLYPPAPVAVDIQLLTPSAAFKKEVSKVVVQIILFFVVYLLLVIAAVALAIGCIYGGIALMANLRGLWVYLFGIGLMAFGLAIVFFLVKFLFAAHKQEDNGSIEITEAQHPILFEFIRKLTVETQTPFPKKIFLIPIVNASVSYKVSFWSMFFPVRKNLEIGVGLVNVLNAGEFKAIMAHEFGHFSQRSLRLGSYIYYVNNIIYNMLFENKGYGGFLNSWGNLHGIFQLFTVAVAKIAEGIQWILRKMYAPVNKAYMGLSREMEFHADAIAASVAGGNNLVSALDKILIAHSCYEEAMTRATDSLSDNKATANLFADQRVVLNLIGKGFSLNAELPSRVNYQDQWASHPTTEERTGRLHQLNWNVAPVADPAWGFFNDPEQVQLNMTRHMYAHSGVTETLSFYDKEEFEHNFIKDREAISLPLKYRTWFSARYPGQEVVKQLAGLPVFPLAWNDIVNETNQNLPTLLRANERDMMIVEAIAHGKIDVKSFDFDGQKYDVSEAPAVVEDLRSEIERLHQQMQETDLKILQYLKQQAPEGGHDFITRSARQGQFNDVSKEILTLIMPFFSHQPLSAEEVSLTVEKLKAGPEPACLTLWREMLDNKGFQGNEPLHKAVESFVNSYHFYWNGKNFNEKDIEDLYNLVVETDNWMAHFVFLAFRQWLEQVPA</sequence>
<evidence type="ECO:0000256" key="3">
    <source>
        <dbReference type="ARBA" id="ARBA00022670"/>
    </source>
</evidence>
<dbReference type="InterPro" id="IPR001915">
    <property type="entry name" value="Peptidase_M48"/>
</dbReference>
<evidence type="ECO:0000256" key="12">
    <source>
        <dbReference type="SAM" id="Phobius"/>
    </source>
</evidence>
<gene>
    <name evidence="14" type="ORF">ESB13_16610</name>
</gene>
<dbReference type="PANTHER" id="PTHR43221">
    <property type="entry name" value="PROTEASE HTPX"/>
    <property type="match status" value="1"/>
</dbReference>
<comment type="caution">
    <text evidence="14">The sequence shown here is derived from an EMBL/GenBank/DDBJ whole genome shotgun (WGS) entry which is preliminary data.</text>
</comment>
<evidence type="ECO:0000313" key="15">
    <source>
        <dbReference type="Proteomes" id="UP000290545"/>
    </source>
</evidence>
<feature type="domain" description="Peptidase M48" evidence="13">
    <location>
        <begin position="165"/>
        <end position="361"/>
    </location>
</feature>
<proteinExistence type="predicted"/>
<dbReference type="RefSeq" id="WP_129004753.1">
    <property type="nucleotide sequence ID" value="NZ_SDHZ01000002.1"/>
</dbReference>
<evidence type="ECO:0000259" key="13">
    <source>
        <dbReference type="Pfam" id="PF01435"/>
    </source>
</evidence>
<dbReference type="GO" id="GO:0004222">
    <property type="term" value="F:metalloendopeptidase activity"/>
    <property type="evidence" value="ECO:0007669"/>
    <property type="project" value="InterPro"/>
</dbReference>
<evidence type="ECO:0000256" key="11">
    <source>
        <dbReference type="SAM" id="Coils"/>
    </source>
</evidence>
<evidence type="ECO:0000256" key="10">
    <source>
        <dbReference type="ARBA" id="ARBA00023136"/>
    </source>
</evidence>
<evidence type="ECO:0000313" key="14">
    <source>
        <dbReference type="EMBL" id="RXK83701.1"/>
    </source>
</evidence>
<dbReference type="GO" id="GO:0046872">
    <property type="term" value="F:metal ion binding"/>
    <property type="evidence" value="ECO:0007669"/>
    <property type="project" value="UniProtKB-KW"/>
</dbReference>
<name>A0A4Q1D7H3_9BACT</name>
<evidence type="ECO:0000256" key="6">
    <source>
        <dbReference type="ARBA" id="ARBA00022801"/>
    </source>
</evidence>
<feature type="transmembrane region" description="Helical" evidence="12">
    <location>
        <begin position="30"/>
        <end position="57"/>
    </location>
</feature>
<keyword evidence="6" id="KW-0378">Hydrolase</keyword>
<comment type="cofactor">
    <cofactor evidence="1">
        <name>Zn(2+)</name>
        <dbReference type="ChEBI" id="CHEBI:29105"/>
    </cofactor>
</comment>
<dbReference type="CDD" id="cd07328">
    <property type="entry name" value="M48_Ste24p_like"/>
    <property type="match status" value="1"/>
</dbReference>
<evidence type="ECO:0000256" key="8">
    <source>
        <dbReference type="ARBA" id="ARBA00022989"/>
    </source>
</evidence>
<dbReference type="Pfam" id="PF01435">
    <property type="entry name" value="Peptidase_M48"/>
    <property type="match status" value="1"/>
</dbReference>
<evidence type="ECO:0000256" key="5">
    <source>
        <dbReference type="ARBA" id="ARBA00022723"/>
    </source>
</evidence>
<evidence type="ECO:0000256" key="9">
    <source>
        <dbReference type="ARBA" id="ARBA00023049"/>
    </source>
</evidence>
<protein>
    <recommendedName>
        <fullName evidence="13">Peptidase M48 domain-containing protein</fullName>
    </recommendedName>
</protein>
<feature type="transmembrane region" description="Helical" evidence="12">
    <location>
        <begin position="69"/>
        <end position="94"/>
    </location>
</feature>